<dbReference type="SMART" id="SM00487">
    <property type="entry name" value="DEXDc"/>
    <property type="match status" value="1"/>
</dbReference>
<evidence type="ECO:0000313" key="8">
    <source>
        <dbReference type="EMBL" id="MCW0401101.1"/>
    </source>
</evidence>
<evidence type="ECO:0000256" key="3">
    <source>
        <dbReference type="ARBA" id="ARBA00022806"/>
    </source>
</evidence>
<dbReference type="InterPro" id="IPR006483">
    <property type="entry name" value="CRISPR-assoc_Cas3_HD"/>
</dbReference>
<evidence type="ECO:0008006" key="10">
    <source>
        <dbReference type="Google" id="ProtNLM"/>
    </source>
</evidence>
<evidence type="ECO:0000256" key="1">
    <source>
        <dbReference type="ARBA" id="ARBA00022741"/>
    </source>
</evidence>
<dbReference type="Gene3D" id="3.40.50.300">
    <property type="entry name" value="P-loop containing nucleotide triphosphate hydrolases"/>
    <property type="match status" value="2"/>
</dbReference>
<keyword evidence="5" id="KW-0051">Antiviral defense</keyword>
<dbReference type="Pfam" id="PF22590">
    <property type="entry name" value="Cas3-like_C_2"/>
    <property type="match status" value="1"/>
</dbReference>
<dbReference type="InterPro" id="IPR027417">
    <property type="entry name" value="P-loop_NTPase"/>
</dbReference>
<evidence type="ECO:0000313" key="9">
    <source>
        <dbReference type="Proteomes" id="UP001320843"/>
    </source>
</evidence>
<dbReference type="PROSITE" id="PS51643">
    <property type="entry name" value="HD_CAS3"/>
    <property type="match status" value="1"/>
</dbReference>
<reference evidence="8 9" key="1">
    <citation type="submission" date="2022-06" db="EMBL/GenBank/DDBJ databases">
        <title>Dynamics of rice microbiomes reveals core vertical transmitted seed endophytes.</title>
        <authorList>
            <person name="Liao K."/>
            <person name="Zhang X."/>
        </authorList>
    </citation>
    <scope>NUCLEOTIDE SEQUENCE [LARGE SCALE GENOMIC DNA]</scope>
    <source>
        <strain evidence="8 9">YT10-10-1</strain>
    </source>
</reference>
<dbReference type="CDD" id="cd17930">
    <property type="entry name" value="DEXHc_cas3"/>
    <property type="match status" value="1"/>
</dbReference>
<evidence type="ECO:0000259" key="7">
    <source>
        <dbReference type="PROSITE" id="PS51643"/>
    </source>
</evidence>
<dbReference type="InterPro" id="IPR014001">
    <property type="entry name" value="Helicase_ATP-bd"/>
</dbReference>
<evidence type="ECO:0000256" key="2">
    <source>
        <dbReference type="ARBA" id="ARBA00022801"/>
    </source>
</evidence>
<dbReference type="Proteomes" id="UP001320843">
    <property type="component" value="Unassembled WGS sequence"/>
</dbReference>
<dbReference type="InterPro" id="IPR054712">
    <property type="entry name" value="Cas3-like_dom"/>
</dbReference>
<dbReference type="EMBL" id="JANFWR010000034">
    <property type="protein sequence ID" value="MCW0401101.1"/>
    <property type="molecule type" value="Genomic_DNA"/>
</dbReference>
<dbReference type="RefSeq" id="WP_267082754.1">
    <property type="nucleotide sequence ID" value="NZ_CP099530.1"/>
</dbReference>
<accession>A0ABT3DZY9</accession>
<sequence length="766" mass="86114">MDFYAHSTKRRDRSDWQGLAEHLNDVGKGAGDRAAVFGAEVLGRTSGKLHDVGKFTEKFLARLDGDQASVDHATWGARIACERYGQGGMLLAYGIAGHHAGLADGRRDETSSRISLQERLSEEYRARALPPLAPAWEQALALPAKLEMPKGFNPHPRPDRRAFQMTVLARMIFSCLVDADFVDTDDFYRRIEGRNSRAEEAGIQPTLQELRERLDTHLASLPNEGGINPIRARILHDVRAKAGMPAGLFSLTVPTGGGKTLASLAFALDHAIANGLRRVIYVIPFTSIVDQTAAVFRNALDVQDRDDVVLEHHSAFFDDPAKELQSIDKRKLAMENWDAPIVVTTAVQFFESMFADRPARCRKLHNIAGSVVILDEAQTLPQTLLRPCVALLDELARNYRVSPVLCTATQPALRQDQGFDGGLEQVTELAEDPEGLYIQLRRVRVRYVGDLDDEALADHLRQREQVLCIVNNRRHARALFDAIADHAGARHLTTLMHARHRSVVLAQVRQDLKAGRPCRLVSTSLIEAGVDVSLPTVLRAEAGLDSIAQAAGRCNRNMEWDVDGSDVLVFRPANRDWKPPKELELFAEVFHSVERTHRDDLLTLDAIHAYFRELYRRLGDSKLDDEAILTLLRKSSIDNLPLDTLARTFRMIQTTMRPVIVPYAPYDERLDEVTSSEVPEVADILRQLEHVEHISVGNAARRLQPWLVQIPEKAYRALWQAHAITPVAQQRYGEQFVRLCNPRLYDARFGLHWEDPQFIEAEKLVQ</sequence>
<feature type="domain" description="HD Cas3-type" evidence="7">
    <location>
        <begin position="12"/>
        <end position="182"/>
    </location>
</feature>
<keyword evidence="9" id="KW-1185">Reference proteome</keyword>
<dbReference type="InterPro" id="IPR052511">
    <property type="entry name" value="ATP-dep_Helicase"/>
</dbReference>
<dbReference type="InterPro" id="IPR011545">
    <property type="entry name" value="DEAD/DEAH_box_helicase_dom"/>
</dbReference>
<dbReference type="PANTHER" id="PTHR47962">
    <property type="entry name" value="ATP-DEPENDENT HELICASE LHR-RELATED-RELATED"/>
    <property type="match status" value="1"/>
</dbReference>
<organism evidence="8 9">
    <name type="scientific">Xanthomonas sacchari</name>
    <dbReference type="NCBI Taxonomy" id="56458"/>
    <lineage>
        <taxon>Bacteria</taxon>
        <taxon>Pseudomonadati</taxon>
        <taxon>Pseudomonadota</taxon>
        <taxon>Gammaproteobacteria</taxon>
        <taxon>Lysobacterales</taxon>
        <taxon>Lysobacteraceae</taxon>
        <taxon>Xanthomonas</taxon>
    </lineage>
</organism>
<keyword evidence="1" id="KW-0547">Nucleotide-binding</keyword>
<comment type="caution">
    <text evidence="8">The sequence shown here is derived from an EMBL/GenBank/DDBJ whole genome shotgun (WGS) entry which is preliminary data.</text>
</comment>
<dbReference type="Pfam" id="PF00270">
    <property type="entry name" value="DEAD"/>
    <property type="match status" value="1"/>
</dbReference>
<dbReference type="NCBIfam" id="TIGR01596">
    <property type="entry name" value="cas3_HD"/>
    <property type="match status" value="1"/>
</dbReference>
<protein>
    <recommendedName>
        <fullName evidence="10">CRISPR-associated helicase/endonuclease Cas3</fullName>
    </recommendedName>
</protein>
<evidence type="ECO:0000256" key="4">
    <source>
        <dbReference type="ARBA" id="ARBA00022840"/>
    </source>
</evidence>
<dbReference type="CDD" id="cd09641">
    <property type="entry name" value="Cas3''_I"/>
    <property type="match status" value="1"/>
</dbReference>
<keyword evidence="4" id="KW-0067">ATP-binding</keyword>
<dbReference type="PANTHER" id="PTHR47962:SF5">
    <property type="entry name" value="ATP-DEPENDENT HELICASE LHR-RELATED"/>
    <property type="match status" value="1"/>
</dbReference>
<gene>
    <name evidence="8" type="ORF">NB700_003657</name>
</gene>
<feature type="domain" description="Helicase ATP-binding" evidence="6">
    <location>
        <begin position="240"/>
        <end position="428"/>
    </location>
</feature>
<proteinExistence type="predicted"/>
<dbReference type="SUPFAM" id="SSF52540">
    <property type="entry name" value="P-loop containing nucleoside triphosphate hydrolases"/>
    <property type="match status" value="1"/>
</dbReference>
<keyword evidence="2" id="KW-0378">Hydrolase</keyword>
<keyword evidence="3" id="KW-0347">Helicase</keyword>
<name>A0ABT3DZY9_9XANT</name>
<dbReference type="PROSITE" id="PS51192">
    <property type="entry name" value="HELICASE_ATP_BIND_1"/>
    <property type="match status" value="1"/>
</dbReference>
<evidence type="ECO:0000259" key="6">
    <source>
        <dbReference type="PROSITE" id="PS51192"/>
    </source>
</evidence>
<evidence type="ECO:0000256" key="5">
    <source>
        <dbReference type="ARBA" id="ARBA00023118"/>
    </source>
</evidence>